<dbReference type="OrthoDB" id="6502142at2759"/>
<dbReference type="InterPro" id="IPR012340">
    <property type="entry name" value="NA-bd_OB-fold"/>
</dbReference>
<feature type="compositionally biased region" description="Polar residues" evidence="1">
    <location>
        <begin position="33"/>
        <end position="46"/>
    </location>
</feature>
<evidence type="ECO:0000313" key="3">
    <source>
        <dbReference type="Proteomes" id="UP000821853"/>
    </source>
</evidence>
<dbReference type="EMBL" id="JABSTR010000001">
    <property type="protein sequence ID" value="KAH9360817.1"/>
    <property type="molecule type" value="Genomic_DNA"/>
</dbReference>
<evidence type="ECO:0000313" key="2">
    <source>
        <dbReference type="EMBL" id="KAH9360817.1"/>
    </source>
</evidence>
<organism evidence="2 3">
    <name type="scientific">Haemaphysalis longicornis</name>
    <name type="common">Bush tick</name>
    <dbReference type="NCBI Taxonomy" id="44386"/>
    <lineage>
        <taxon>Eukaryota</taxon>
        <taxon>Metazoa</taxon>
        <taxon>Ecdysozoa</taxon>
        <taxon>Arthropoda</taxon>
        <taxon>Chelicerata</taxon>
        <taxon>Arachnida</taxon>
        <taxon>Acari</taxon>
        <taxon>Parasitiformes</taxon>
        <taxon>Ixodida</taxon>
        <taxon>Ixodoidea</taxon>
        <taxon>Ixodidae</taxon>
        <taxon>Haemaphysalinae</taxon>
        <taxon>Haemaphysalis</taxon>
    </lineage>
</organism>
<protein>
    <submittedName>
        <fullName evidence="2">Uncharacterized protein</fullName>
    </submittedName>
</protein>
<reference evidence="2 3" key="1">
    <citation type="journal article" date="2020" name="Cell">
        <title>Large-Scale Comparative Analyses of Tick Genomes Elucidate Their Genetic Diversity and Vector Capacities.</title>
        <authorList>
            <consortium name="Tick Genome and Microbiome Consortium (TIGMIC)"/>
            <person name="Jia N."/>
            <person name="Wang J."/>
            <person name="Shi W."/>
            <person name="Du L."/>
            <person name="Sun Y."/>
            <person name="Zhan W."/>
            <person name="Jiang J.F."/>
            <person name="Wang Q."/>
            <person name="Zhang B."/>
            <person name="Ji P."/>
            <person name="Bell-Sakyi L."/>
            <person name="Cui X.M."/>
            <person name="Yuan T.T."/>
            <person name="Jiang B.G."/>
            <person name="Yang W.F."/>
            <person name="Lam T.T."/>
            <person name="Chang Q.C."/>
            <person name="Ding S.J."/>
            <person name="Wang X.J."/>
            <person name="Zhu J.G."/>
            <person name="Ruan X.D."/>
            <person name="Zhao L."/>
            <person name="Wei J.T."/>
            <person name="Ye R.Z."/>
            <person name="Que T.C."/>
            <person name="Du C.H."/>
            <person name="Zhou Y.H."/>
            <person name="Cheng J.X."/>
            <person name="Dai P.F."/>
            <person name="Guo W.B."/>
            <person name="Han X.H."/>
            <person name="Huang E.J."/>
            <person name="Li L.F."/>
            <person name="Wei W."/>
            <person name="Gao Y.C."/>
            <person name="Liu J.Z."/>
            <person name="Shao H.Z."/>
            <person name="Wang X."/>
            <person name="Wang C.C."/>
            <person name="Yang T.C."/>
            <person name="Huo Q.B."/>
            <person name="Li W."/>
            <person name="Chen H.Y."/>
            <person name="Chen S.E."/>
            <person name="Zhou L.G."/>
            <person name="Ni X.B."/>
            <person name="Tian J.H."/>
            <person name="Sheng Y."/>
            <person name="Liu T."/>
            <person name="Pan Y.S."/>
            <person name="Xia L.Y."/>
            <person name="Li J."/>
            <person name="Zhao F."/>
            <person name="Cao W.C."/>
        </authorList>
    </citation>
    <scope>NUCLEOTIDE SEQUENCE [LARGE SCALE GENOMIC DNA]</scope>
    <source>
        <strain evidence="2">HaeL-2018</strain>
    </source>
</reference>
<keyword evidence="3" id="KW-1185">Reference proteome</keyword>
<feature type="region of interest" description="Disordered" evidence="1">
    <location>
        <begin position="598"/>
        <end position="621"/>
    </location>
</feature>
<feature type="region of interest" description="Disordered" evidence="1">
    <location>
        <begin position="433"/>
        <end position="452"/>
    </location>
</feature>
<proteinExistence type="predicted"/>
<feature type="region of interest" description="Disordered" evidence="1">
    <location>
        <begin position="33"/>
        <end position="61"/>
    </location>
</feature>
<feature type="compositionally biased region" description="Polar residues" evidence="1">
    <location>
        <begin position="599"/>
        <end position="615"/>
    </location>
</feature>
<dbReference type="VEuPathDB" id="VectorBase:HLOH_042007"/>
<dbReference type="AlphaFoldDB" id="A0A9J6FEJ7"/>
<gene>
    <name evidence="2" type="ORF">HPB48_022153</name>
</gene>
<sequence>MSERSSSSSEAMKFPKVFVILDDINVFLRTKSSEATSSPDGNAESFKTSKPDRGTDGEDVTSLTDVKGTVYRIFSVYGFISIEHPVKTSIYFDVKSFENAEHTSLPSSGLKVGETVIFDAKMGPKDCEARFRAIRVTRANKNKLSSSPGPSLHSAKDEGAGDCDTAANLVNQYGVIERVKPNYGFIKFGRNQSDRAFFHANNVNQSLGKSIKNLPDVFAAEDVVRFDAKPSKKPTDKVKWEATMVYLCRDSNGNGANDFEEFNNNEVFVSDDEFDLQDLLQGKLEKYESREAGLKEYPVGYVDWDSSSLKGYSCNSSPKGNEDGRLLFPEWQRRPKLSDERGFLYPMTESLGTIKFGPGCGLAACAAAEVTYRDEELIENLLWDVADGQPVSFDAEQAEDSTWIATLVWIGRRPAKPLVGDREDLFTRTTKNKRDAHKPLTNSATETHGNVGGEETLQNVGSRFPLIQPSITSYKNVKGVIVQVTECIGTCEVQELAASRRVKFTSEGFYKDGTMFLGYLNEALREGDTVFLDYMVGVKGRNEEIRCDLVWQGRRPGDVRQMSPEEFRRRLQKDTQNGKNFFCAEDFKTEIERADEASRTSSCIPSDTGLPQDTVTTRESEASSSMSEAGLLAALPALTSNPTHMSSFGARNESSACGSAPGEFSADVDDEVLLWLADMVVAKITAQKERLRVNFHDIGVQTVDEDPLPLPHSWPDGLVPALFKTDLRDRQVNASNVLRK</sequence>
<name>A0A9J6FEJ7_HAELO</name>
<comment type="caution">
    <text evidence="2">The sequence shown here is derived from an EMBL/GenBank/DDBJ whole genome shotgun (WGS) entry which is preliminary data.</text>
</comment>
<dbReference type="Gene3D" id="2.40.50.140">
    <property type="entry name" value="Nucleic acid-binding proteins"/>
    <property type="match status" value="2"/>
</dbReference>
<feature type="compositionally biased region" description="Basic and acidic residues" evidence="1">
    <location>
        <begin position="47"/>
        <end position="56"/>
    </location>
</feature>
<accession>A0A9J6FEJ7</accession>
<evidence type="ECO:0000256" key="1">
    <source>
        <dbReference type="SAM" id="MobiDB-lite"/>
    </source>
</evidence>
<dbReference type="Proteomes" id="UP000821853">
    <property type="component" value="Chromosome 1"/>
</dbReference>